<sequence>MTQPSFWQKALIRTSCKPYKPWLALPLLTLLTACSGSVPDNLGVRDGRLAPCPSSPNCVSSQASGEHYIEPLALEGSAERTQQLLKQVLASEPRMSLVQEQEGYLRAEYTSRLMRFVDDLEFVIGAQAVDLRSASRLGYSDLGANRTRIEHLRQQLAAQPSE</sequence>
<dbReference type="AlphaFoldDB" id="A0A6I4KVJ9"/>
<dbReference type="PANTHER" id="PTHR34801:SF6">
    <property type="entry name" value="SLL1620 PROTEIN"/>
    <property type="match status" value="1"/>
</dbReference>
<dbReference type="PIRSF" id="PIRSF026426">
    <property type="entry name" value="DUF1499"/>
    <property type="match status" value="1"/>
</dbReference>
<dbReference type="Pfam" id="PF07386">
    <property type="entry name" value="DUF1499"/>
    <property type="match status" value="1"/>
</dbReference>
<name>A0A6I4KVJ9_9PSED</name>
<organism evidence="1 2">
    <name type="scientific">Pseudomonas xionganensis</name>
    <dbReference type="NCBI Taxonomy" id="2654845"/>
    <lineage>
        <taxon>Bacteria</taxon>
        <taxon>Pseudomonadati</taxon>
        <taxon>Pseudomonadota</taxon>
        <taxon>Gammaproteobacteria</taxon>
        <taxon>Pseudomonadales</taxon>
        <taxon>Pseudomonadaceae</taxon>
        <taxon>Pseudomonas</taxon>
    </lineage>
</organism>
<evidence type="ECO:0000313" key="2">
    <source>
        <dbReference type="Proteomes" id="UP000429555"/>
    </source>
</evidence>
<reference evidence="1 2" key="1">
    <citation type="submission" date="2019-11" db="EMBL/GenBank/DDBJ databases">
        <title>Pseudomonas flavidum sp. nov., isolated from Baiyang Lake.</title>
        <authorList>
            <person name="Zhao Y."/>
        </authorList>
    </citation>
    <scope>NUCLEOTIDE SEQUENCE [LARGE SCALE GENOMIC DNA]</scope>
    <source>
        <strain evidence="2">R-22-3 w-18</strain>
    </source>
</reference>
<protein>
    <submittedName>
        <fullName evidence="1">DUF1499 domain-containing protein</fullName>
    </submittedName>
</protein>
<dbReference type="Proteomes" id="UP000429555">
    <property type="component" value="Unassembled WGS sequence"/>
</dbReference>
<gene>
    <name evidence="1" type="ORF">GJV18_12390</name>
</gene>
<dbReference type="PANTHER" id="PTHR34801">
    <property type="entry name" value="EXPRESSED PROTEIN"/>
    <property type="match status" value="1"/>
</dbReference>
<evidence type="ECO:0000313" key="1">
    <source>
        <dbReference type="EMBL" id="MVW76117.1"/>
    </source>
</evidence>
<proteinExistence type="predicted"/>
<comment type="caution">
    <text evidence="1">The sequence shown here is derived from an EMBL/GenBank/DDBJ whole genome shotgun (WGS) entry which is preliminary data.</text>
</comment>
<dbReference type="EMBL" id="WKJZ01000001">
    <property type="protein sequence ID" value="MVW76117.1"/>
    <property type="molecule type" value="Genomic_DNA"/>
</dbReference>
<accession>A0A6I4KVJ9</accession>
<dbReference type="InterPro" id="IPR010865">
    <property type="entry name" value="DUF1499"/>
</dbReference>
<keyword evidence="2" id="KW-1185">Reference proteome</keyword>